<dbReference type="InterPro" id="IPR036770">
    <property type="entry name" value="Ankyrin_rpt-contain_sf"/>
</dbReference>
<keyword evidence="12" id="KW-1185">Reference proteome</keyword>
<dbReference type="GO" id="GO:0032259">
    <property type="term" value="P:methylation"/>
    <property type="evidence" value="ECO:0007669"/>
    <property type="project" value="UniProtKB-KW"/>
</dbReference>
<dbReference type="InterPro" id="IPR051038">
    <property type="entry name" value="RMT2/GAMT_Mtase"/>
</dbReference>
<evidence type="ECO:0000256" key="7">
    <source>
        <dbReference type="ARBA" id="ARBA00023242"/>
    </source>
</evidence>
<feature type="domain" description="RMT2" evidence="10">
    <location>
        <begin position="195"/>
        <end position="416"/>
    </location>
</feature>
<dbReference type="FunFam" id="3.40.50.150:FF:000135">
    <property type="entry name" value="Arginine N-methyltransferase 2"/>
    <property type="match status" value="1"/>
</dbReference>
<dbReference type="Gene3D" id="1.25.40.20">
    <property type="entry name" value="Ankyrin repeat-containing domain"/>
    <property type="match status" value="1"/>
</dbReference>
<dbReference type="InterPro" id="IPR026480">
    <property type="entry name" value="RMT2_dom"/>
</dbReference>
<dbReference type="Gene3D" id="3.40.50.150">
    <property type="entry name" value="Vaccinia Virus protein VP39"/>
    <property type="match status" value="1"/>
</dbReference>
<keyword evidence="4 8" id="KW-0489">Methyltransferase</keyword>
<feature type="region of interest" description="Disordered" evidence="9">
    <location>
        <begin position="67"/>
        <end position="88"/>
    </location>
</feature>
<sequence length="416" mass="46725">MEFVHEQLQGVEVDLNVQEILLAASQHDISRMRQLIRTYENPGNPVNVKDPETGYTPLHAAIAACEPDSEKPKEPQAANGLGNGVDSLPQEEASTILESGSEMIKFLLQEGGIWNDLDANNETPGCIARRLGLNELYQLMTDAGVRAEMLLNRLDEYEPLQDEDDDVEDGNLPIEGAAELDGDQVTSTLEGDTAREPDVTSSRYLQSNLTFNDSRLLDQDQNGVMMLWESDIMEKSAKTILPEPGLRVLNIGHGMGIVDGIFQNLQPSAHHIVEAHPAVVEEMKRKGWHEKSGVVIHQGKWQDILPDLINQGQTFDAIYYDTFAESYADFRNFFSEQVIGLLDPGGKWSFFNGMGADRQISYDVYQKVVEMDLLEAGFDIDWEEIKVPSLEGEWDGVRRKYWAIGSYRLPVCRYMD</sequence>
<protein>
    <recommendedName>
        <fullName evidence="8">Arginine N-methyltransferase 2</fullName>
        <ecNumber evidence="8">2.1.1.-</ecNumber>
    </recommendedName>
</protein>
<dbReference type="InterPro" id="IPR029063">
    <property type="entry name" value="SAM-dependent_MTases_sf"/>
</dbReference>
<evidence type="ECO:0000256" key="8">
    <source>
        <dbReference type="PIRNR" id="PIRNR038148"/>
    </source>
</evidence>
<dbReference type="SUPFAM" id="SSF53335">
    <property type="entry name" value="S-adenosyl-L-methionine-dependent methyltransferases"/>
    <property type="match status" value="1"/>
</dbReference>
<comment type="subunit">
    <text evidence="2 8">Monomer.</text>
</comment>
<dbReference type="InterPro" id="IPR017408">
    <property type="entry name" value="Arginine_N-MeTrfase_2"/>
</dbReference>
<name>A0AAF0IID8_9EURO</name>
<comment type="similarity">
    <text evidence="8">Belongs to the class I-like SAM-binding methyltransferase superfamily. RMT2 methyltransferase family.</text>
</comment>
<evidence type="ECO:0000256" key="3">
    <source>
        <dbReference type="ARBA" id="ARBA00022490"/>
    </source>
</evidence>
<dbReference type="Proteomes" id="UP001219355">
    <property type="component" value="Chromosome 2"/>
</dbReference>
<evidence type="ECO:0000313" key="12">
    <source>
        <dbReference type="Proteomes" id="UP001219355"/>
    </source>
</evidence>
<dbReference type="GO" id="GO:0005634">
    <property type="term" value="C:nucleus"/>
    <property type="evidence" value="ECO:0007669"/>
    <property type="project" value="UniProtKB-SubCell"/>
</dbReference>
<organism evidence="11 12">
    <name type="scientific">Emydomyces testavorans</name>
    <dbReference type="NCBI Taxonomy" id="2070801"/>
    <lineage>
        <taxon>Eukaryota</taxon>
        <taxon>Fungi</taxon>
        <taxon>Dikarya</taxon>
        <taxon>Ascomycota</taxon>
        <taxon>Pezizomycotina</taxon>
        <taxon>Eurotiomycetes</taxon>
        <taxon>Eurotiomycetidae</taxon>
        <taxon>Onygenales</taxon>
        <taxon>Nannizziopsiaceae</taxon>
        <taxon>Emydomyces</taxon>
    </lineage>
</organism>
<evidence type="ECO:0000256" key="4">
    <source>
        <dbReference type="ARBA" id="ARBA00022603"/>
    </source>
</evidence>
<keyword evidence="7 8" id="KW-0539">Nucleus</keyword>
<dbReference type="PANTHER" id="PTHR32379:SF1">
    <property type="entry name" value="GUANIDINOACETATE N-METHYLTRANSFERASE"/>
    <property type="match status" value="1"/>
</dbReference>
<dbReference type="EMBL" id="CP120628">
    <property type="protein sequence ID" value="WEW57988.1"/>
    <property type="molecule type" value="Genomic_DNA"/>
</dbReference>
<dbReference type="AlphaFoldDB" id="A0AAF0IID8"/>
<gene>
    <name evidence="11" type="primary">RMT2</name>
    <name evidence="11" type="ORF">PRK78_003455</name>
</gene>
<evidence type="ECO:0000313" key="11">
    <source>
        <dbReference type="EMBL" id="WEW57988.1"/>
    </source>
</evidence>
<keyword evidence="3 8" id="KW-0963">Cytoplasm</keyword>
<keyword evidence="6" id="KW-0949">S-adenosyl-L-methionine</keyword>
<comment type="function">
    <text evidence="1 8">S-adenosyl-L-methionine-dependent protein-arginine N-methyltransferase that methylates the delta-nitrogen atom of arginine residues to form N5-methylarginine (type IV) in target proteins. Monomethylates ribosomal protein L12.</text>
</comment>
<evidence type="ECO:0000256" key="2">
    <source>
        <dbReference type="ARBA" id="ARBA00011245"/>
    </source>
</evidence>
<dbReference type="PANTHER" id="PTHR32379">
    <property type="entry name" value="GUANIDINOACETATE N-METHYLTRANSFERASE"/>
    <property type="match status" value="1"/>
</dbReference>
<accession>A0AAF0IID8</accession>
<evidence type="ECO:0000259" key="10">
    <source>
        <dbReference type="PROSITE" id="PS51559"/>
    </source>
</evidence>
<evidence type="ECO:0000256" key="5">
    <source>
        <dbReference type="ARBA" id="ARBA00022679"/>
    </source>
</evidence>
<proteinExistence type="inferred from homology"/>
<dbReference type="GO" id="GO:0005737">
    <property type="term" value="C:cytoplasm"/>
    <property type="evidence" value="ECO:0007669"/>
    <property type="project" value="UniProtKB-SubCell"/>
</dbReference>
<keyword evidence="5 8" id="KW-0808">Transferase</keyword>
<comment type="subcellular location">
    <subcellularLocation>
        <location evidence="8">Cytoplasm</location>
    </subcellularLocation>
    <subcellularLocation>
        <location evidence="8">Nucleus</location>
    </subcellularLocation>
</comment>
<dbReference type="EC" id="2.1.1.-" evidence="8"/>
<reference evidence="11" key="1">
    <citation type="submission" date="2023-03" db="EMBL/GenBank/DDBJ databases">
        <title>Emydomyces testavorans Genome Sequence.</title>
        <authorList>
            <person name="Hoyer L."/>
        </authorList>
    </citation>
    <scope>NUCLEOTIDE SEQUENCE</scope>
    <source>
        <strain evidence="11">16-2883</strain>
    </source>
</reference>
<evidence type="ECO:0000256" key="6">
    <source>
        <dbReference type="ARBA" id="ARBA00022691"/>
    </source>
</evidence>
<dbReference type="PIRSF" id="PIRSF038148">
    <property type="entry name" value="Arginine_N-mtfrase-2"/>
    <property type="match status" value="1"/>
</dbReference>
<dbReference type="PROSITE" id="PS51559">
    <property type="entry name" value="SAM_RMT2"/>
    <property type="match status" value="1"/>
</dbReference>
<dbReference type="SUPFAM" id="SSF48403">
    <property type="entry name" value="Ankyrin repeat"/>
    <property type="match status" value="1"/>
</dbReference>
<evidence type="ECO:0000256" key="1">
    <source>
        <dbReference type="ARBA" id="ARBA00002207"/>
    </source>
</evidence>
<evidence type="ECO:0000256" key="9">
    <source>
        <dbReference type="SAM" id="MobiDB-lite"/>
    </source>
</evidence>
<dbReference type="GO" id="GO:0019702">
    <property type="term" value="F:protein arginine N5-methyltransferase activity"/>
    <property type="evidence" value="ECO:0007669"/>
    <property type="project" value="TreeGrafter"/>
</dbReference>